<evidence type="ECO:0000313" key="2">
    <source>
        <dbReference type="Proteomes" id="UP000299102"/>
    </source>
</evidence>
<dbReference type="AlphaFoldDB" id="A0A4C1Y9G5"/>
<reference evidence="1 2" key="1">
    <citation type="journal article" date="2019" name="Commun. Biol.">
        <title>The bagworm genome reveals a unique fibroin gene that provides high tensile strength.</title>
        <authorList>
            <person name="Kono N."/>
            <person name="Nakamura H."/>
            <person name="Ohtoshi R."/>
            <person name="Tomita M."/>
            <person name="Numata K."/>
            <person name="Arakawa K."/>
        </authorList>
    </citation>
    <scope>NUCLEOTIDE SEQUENCE [LARGE SCALE GENOMIC DNA]</scope>
</reference>
<dbReference type="EMBL" id="BGZK01001111">
    <property type="protein sequence ID" value="GBP71512.1"/>
    <property type="molecule type" value="Genomic_DNA"/>
</dbReference>
<proteinExistence type="predicted"/>
<accession>A0A4C1Y9G5</accession>
<dbReference type="Proteomes" id="UP000299102">
    <property type="component" value="Unassembled WGS sequence"/>
</dbReference>
<evidence type="ECO:0000313" key="1">
    <source>
        <dbReference type="EMBL" id="GBP71512.1"/>
    </source>
</evidence>
<gene>
    <name evidence="1" type="ORF">EVAR_57077_1</name>
</gene>
<protein>
    <submittedName>
        <fullName evidence="1">Uncharacterized protein</fullName>
    </submittedName>
</protein>
<comment type="caution">
    <text evidence="1">The sequence shown here is derived from an EMBL/GenBank/DDBJ whole genome shotgun (WGS) entry which is preliminary data.</text>
</comment>
<sequence>MCKSLYRSLTIDNLNRCFAKHFKSSVPDAATTAVMITAPQTALVPTSGGLIERTSVGPDTVVTHLRGVSVPNSVALTTDVPGERRGSLELTLQQRTSVNRYPLARLLLGIITLIV</sequence>
<keyword evidence="2" id="KW-1185">Reference proteome</keyword>
<name>A0A4C1Y9G5_EUMVA</name>
<organism evidence="1 2">
    <name type="scientific">Eumeta variegata</name>
    <name type="common">Bagworm moth</name>
    <name type="synonym">Eumeta japonica</name>
    <dbReference type="NCBI Taxonomy" id="151549"/>
    <lineage>
        <taxon>Eukaryota</taxon>
        <taxon>Metazoa</taxon>
        <taxon>Ecdysozoa</taxon>
        <taxon>Arthropoda</taxon>
        <taxon>Hexapoda</taxon>
        <taxon>Insecta</taxon>
        <taxon>Pterygota</taxon>
        <taxon>Neoptera</taxon>
        <taxon>Endopterygota</taxon>
        <taxon>Lepidoptera</taxon>
        <taxon>Glossata</taxon>
        <taxon>Ditrysia</taxon>
        <taxon>Tineoidea</taxon>
        <taxon>Psychidae</taxon>
        <taxon>Oiketicinae</taxon>
        <taxon>Eumeta</taxon>
    </lineage>
</organism>